<dbReference type="Pfam" id="PF13456">
    <property type="entry name" value="RVT_3"/>
    <property type="match status" value="1"/>
</dbReference>
<dbReference type="SUPFAM" id="SSF53098">
    <property type="entry name" value="Ribonuclease H-like"/>
    <property type="match status" value="1"/>
</dbReference>
<dbReference type="InterPro" id="IPR026960">
    <property type="entry name" value="RVT-Znf"/>
</dbReference>
<dbReference type="InterPro" id="IPR036397">
    <property type="entry name" value="RNaseH_sf"/>
</dbReference>
<dbReference type="InterPro" id="IPR002156">
    <property type="entry name" value="RNaseH_domain"/>
</dbReference>
<dbReference type="GO" id="GO:0003676">
    <property type="term" value="F:nucleic acid binding"/>
    <property type="evidence" value="ECO:0007669"/>
    <property type="project" value="InterPro"/>
</dbReference>
<dbReference type="CDD" id="cd06222">
    <property type="entry name" value="RNase_H_like"/>
    <property type="match status" value="1"/>
</dbReference>
<evidence type="ECO:0000313" key="4">
    <source>
        <dbReference type="EMBL" id="CAA7050210.1"/>
    </source>
</evidence>
<dbReference type="Pfam" id="PF00078">
    <property type="entry name" value="RVT_1"/>
    <property type="match status" value="1"/>
</dbReference>
<dbReference type="EMBL" id="CACVBM020001440">
    <property type="protein sequence ID" value="CAA7050210.1"/>
    <property type="molecule type" value="Genomic_DNA"/>
</dbReference>
<evidence type="ECO:0000313" key="5">
    <source>
        <dbReference type="Proteomes" id="UP000467841"/>
    </source>
</evidence>
<dbReference type="InterPro" id="IPR012337">
    <property type="entry name" value="RNaseH-like_sf"/>
</dbReference>
<dbReference type="Proteomes" id="UP000467841">
    <property type="component" value="Unassembled WGS sequence"/>
</dbReference>
<dbReference type="OrthoDB" id="1932527at2759"/>
<name>A0A6D2KAY1_9BRAS</name>
<accession>A0A6D2KAY1</accession>
<evidence type="ECO:0000259" key="2">
    <source>
        <dbReference type="Pfam" id="PF13456"/>
    </source>
</evidence>
<feature type="domain" description="RNase H type-1" evidence="2">
    <location>
        <begin position="576"/>
        <end position="696"/>
    </location>
</feature>
<dbReference type="PANTHER" id="PTHR33116:SF86">
    <property type="entry name" value="REVERSE TRANSCRIPTASE DOMAIN-CONTAINING PROTEIN"/>
    <property type="match status" value="1"/>
</dbReference>
<comment type="caution">
    <text evidence="4">The sequence shown here is derived from an EMBL/GenBank/DDBJ whole genome shotgun (WGS) entry which is preliminary data.</text>
</comment>
<feature type="domain" description="Reverse transcriptase zinc-binding" evidence="3">
    <location>
        <begin position="396"/>
        <end position="467"/>
    </location>
</feature>
<keyword evidence="5" id="KW-1185">Reference proteome</keyword>
<evidence type="ECO:0000259" key="1">
    <source>
        <dbReference type="Pfam" id="PF00078"/>
    </source>
</evidence>
<dbReference type="PANTHER" id="PTHR33116">
    <property type="entry name" value="REVERSE TRANSCRIPTASE ZINC-BINDING DOMAIN-CONTAINING PROTEIN-RELATED-RELATED"/>
    <property type="match status" value="1"/>
</dbReference>
<feature type="domain" description="Reverse transcriptase" evidence="1">
    <location>
        <begin position="2"/>
        <end position="116"/>
    </location>
</feature>
<dbReference type="AlphaFoldDB" id="A0A6D2KAY1"/>
<dbReference type="Pfam" id="PF13966">
    <property type="entry name" value="zf-RVT"/>
    <property type="match status" value="1"/>
</dbReference>
<dbReference type="InterPro" id="IPR044730">
    <property type="entry name" value="RNase_H-like_dom_plant"/>
</dbReference>
<gene>
    <name evidence="4" type="ORF">MERR_LOCUS37445</name>
</gene>
<dbReference type="InterPro" id="IPR000477">
    <property type="entry name" value="RT_dom"/>
</dbReference>
<dbReference type="Gene3D" id="3.30.420.10">
    <property type="entry name" value="Ribonuclease H-like superfamily/Ribonuclease H"/>
    <property type="match status" value="1"/>
</dbReference>
<organism evidence="4 5">
    <name type="scientific">Microthlaspi erraticum</name>
    <dbReference type="NCBI Taxonomy" id="1685480"/>
    <lineage>
        <taxon>Eukaryota</taxon>
        <taxon>Viridiplantae</taxon>
        <taxon>Streptophyta</taxon>
        <taxon>Embryophyta</taxon>
        <taxon>Tracheophyta</taxon>
        <taxon>Spermatophyta</taxon>
        <taxon>Magnoliopsida</taxon>
        <taxon>eudicotyledons</taxon>
        <taxon>Gunneridae</taxon>
        <taxon>Pentapetalae</taxon>
        <taxon>rosids</taxon>
        <taxon>malvids</taxon>
        <taxon>Brassicales</taxon>
        <taxon>Brassicaceae</taxon>
        <taxon>Coluteocarpeae</taxon>
        <taxon>Microthlaspi</taxon>
    </lineage>
</organism>
<evidence type="ECO:0000259" key="3">
    <source>
        <dbReference type="Pfam" id="PF13966"/>
    </source>
</evidence>
<proteinExistence type="predicted"/>
<dbReference type="GO" id="GO:0004523">
    <property type="term" value="F:RNA-DNA hybrid ribonuclease activity"/>
    <property type="evidence" value="ECO:0007669"/>
    <property type="project" value="InterPro"/>
</dbReference>
<reference evidence="4" key="1">
    <citation type="submission" date="2020-01" db="EMBL/GenBank/DDBJ databases">
        <authorList>
            <person name="Mishra B."/>
        </authorList>
    </citation>
    <scope>NUCLEOTIDE SEQUENCE [LARGE SCALE GENOMIC DNA]</scope>
</reference>
<sequence length="739" mass="83204">MAVKTDMSKAYDRLEWEFVVTVLERMGFHAKWINWILQCISTVSYTFLVNGAAQGFVNPQRGIRQRDPLSPFIFIICGEVLSGLCKDAQTNTSMPGLQVSRASPQLNHLLFADDTIKTPPDIKDRVKTTLGIDKEGGQGKYLGLPESFGRRKKDLFTAIVDRIRQKAVNFSSRFLSSVGKLTLIKSVLSAMPTYSMSCFKLPAGLCKRIQSAITRFWWDTKPGKKKMCWISWDRMAKSKKEGGLGFRDIQSFNDALLAKVSWRILNNPECLLARILKGKYCKYDDFLSVQVTSSTSHGWRGILIGRDLLNHQLGPPNLQDKDLLVSDLLLDQPRRWNKEKIENLLPHHLNDILLIRPSLTGARDSFIWIPTKSGDYSVKTGYHVALGTTDAPAQHNHSSINWNLEIWHGRFSPKMKVFLWKIMQEALPLGDNLLSRGLMDNACCVHCAELETTEHLFLQCAFAQRVWNQGPFKTALNPLIFPNFTSALIASKDWICLPPTGLGAGPLFPWICWSIWNSRNYLVFEERTFSPEETLSKVISEAKEWQLAQVKTQKGPITPNLPHLPHNSQNSIVCFTDGSWCKELKTGGMGWIFADTAGTELNHGQASERFVTSPLMAEALAIRSALNQALELGITNLHLKSDAQDLIRALNSQEQITEIFGILFDINTLASMFSSISFTFIPRSENMQADSIAKNAIRLISNLGLVPEIEFVTDICASSLLNYNRFYKGENLLDLIGRN</sequence>
<protein>
    <submittedName>
        <fullName evidence="4">Uncharacterized protein</fullName>
    </submittedName>
</protein>